<organism evidence="2 3">
    <name type="scientific">Temperatibacter marinus</name>
    <dbReference type="NCBI Taxonomy" id="1456591"/>
    <lineage>
        <taxon>Bacteria</taxon>
        <taxon>Pseudomonadati</taxon>
        <taxon>Pseudomonadota</taxon>
        <taxon>Alphaproteobacteria</taxon>
        <taxon>Kordiimonadales</taxon>
        <taxon>Temperatibacteraceae</taxon>
        <taxon>Temperatibacter</taxon>
    </lineage>
</organism>
<feature type="chain" id="PRO_5041283853" evidence="1">
    <location>
        <begin position="19"/>
        <end position="148"/>
    </location>
</feature>
<dbReference type="Pfam" id="PF04314">
    <property type="entry name" value="PCuAC"/>
    <property type="match status" value="1"/>
</dbReference>
<evidence type="ECO:0000313" key="2">
    <source>
        <dbReference type="EMBL" id="WND03409.1"/>
    </source>
</evidence>
<keyword evidence="3" id="KW-1185">Reference proteome</keyword>
<dbReference type="EMBL" id="CP123872">
    <property type="protein sequence ID" value="WND03409.1"/>
    <property type="molecule type" value="Genomic_DNA"/>
</dbReference>
<dbReference type="Proteomes" id="UP001268683">
    <property type="component" value="Chromosome"/>
</dbReference>
<gene>
    <name evidence="2" type="ORF">QGN29_03370</name>
</gene>
<evidence type="ECO:0000256" key="1">
    <source>
        <dbReference type="SAM" id="SignalP"/>
    </source>
</evidence>
<reference evidence="2" key="1">
    <citation type="submission" date="2023-04" db="EMBL/GenBank/DDBJ databases">
        <title>Complete genome sequence of Temperatibacter marinus.</title>
        <authorList>
            <person name="Rong J.-C."/>
            <person name="Yi M.-L."/>
            <person name="Zhao Q."/>
        </authorList>
    </citation>
    <scope>NUCLEOTIDE SEQUENCE</scope>
    <source>
        <strain evidence="2">NBRC 110045</strain>
    </source>
</reference>
<dbReference type="PANTHER" id="PTHR36302:SF1">
    <property type="entry name" value="COPPER CHAPERONE PCU(A)C"/>
    <property type="match status" value="1"/>
</dbReference>
<keyword evidence="1" id="KW-0732">Signal</keyword>
<dbReference type="AlphaFoldDB" id="A0AA52EJ14"/>
<sequence length="148" mass="16512">MKFLITLMMLMSSFASMAHDGHKDSLEISNVWARETLGRTMSAAAYLTIKNIGHHDDHLVSVSSKIAAVTEIHLSKMENNMMMMAPVDGGLPLPKKKILRLKPQSYHIMMMRLTKPLAKGDVFPVTLTFKKAGDVEIFVEVRGIDGKK</sequence>
<evidence type="ECO:0000313" key="3">
    <source>
        <dbReference type="Proteomes" id="UP001268683"/>
    </source>
</evidence>
<protein>
    <submittedName>
        <fullName evidence="2">Copper chaperone PCu(A)C</fullName>
    </submittedName>
</protein>
<accession>A0AA52EJ14</accession>
<dbReference type="KEGG" id="tmk:QGN29_03370"/>
<feature type="signal peptide" evidence="1">
    <location>
        <begin position="1"/>
        <end position="18"/>
    </location>
</feature>
<dbReference type="RefSeq" id="WP_310799262.1">
    <property type="nucleotide sequence ID" value="NZ_CP123872.1"/>
</dbReference>
<dbReference type="PANTHER" id="PTHR36302">
    <property type="entry name" value="BLR7088 PROTEIN"/>
    <property type="match status" value="1"/>
</dbReference>
<dbReference type="SUPFAM" id="SSF110087">
    <property type="entry name" value="DR1885-like metal-binding protein"/>
    <property type="match status" value="1"/>
</dbReference>
<proteinExistence type="predicted"/>
<dbReference type="Gene3D" id="2.60.40.1890">
    <property type="entry name" value="PCu(A)C copper chaperone"/>
    <property type="match status" value="1"/>
</dbReference>
<dbReference type="InterPro" id="IPR058248">
    <property type="entry name" value="Lxx211020-like"/>
</dbReference>
<dbReference type="InterPro" id="IPR036182">
    <property type="entry name" value="PCuAC_sf"/>
</dbReference>
<dbReference type="InterPro" id="IPR007410">
    <property type="entry name" value="LpqE-like"/>
</dbReference>
<name>A0AA52EJ14_9PROT</name>